<proteinExistence type="predicted"/>
<keyword evidence="1" id="KW-0813">Transport</keyword>
<dbReference type="InterPro" id="IPR050166">
    <property type="entry name" value="ABC_transporter_ATP-bind"/>
</dbReference>
<name>A0A806JZM0_9BACT</name>
<keyword evidence="3" id="KW-0067">ATP-binding</keyword>
<protein>
    <submittedName>
        <fullName evidence="5">ABC transporter related protein</fullName>
    </submittedName>
</protein>
<evidence type="ECO:0000256" key="1">
    <source>
        <dbReference type="ARBA" id="ARBA00022448"/>
    </source>
</evidence>
<dbReference type="Pfam" id="PF00005">
    <property type="entry name" value="ABC_tran"/>
    <property type="match status" value="1"/>
</dbReference>
<dbReference type="SUPFAM" id="SSF52540">
    <property type="entry name" value="P-loop containing nucleoside triphosphate hydrolases"/>
    <property type="match status" value="1"/>
</dbReference>
<evidence type="ECO:0000313" key="5">
    <source>
        <dbReference type="EMBL" id="AGS52658.1"/>
    </source>
</evidence>
<dbReference type="InterPro" id="IPR017871">
    <property type="entry name" value="ABC_transporter-like_CS"/>
</dbReference>
<feature type="domain" description="ABC transporter" evidence="4">
    <location>
        <begin position="5"/>
        <end position="240"/>
    </location>
</feature>
<keyword evidence="2" id="KW-0547">Nucleotide-binding</keyword>
<dbReference type="InterPro" id="IPR027417">
    <property type="entry name" value="P-loop_NTPase"/>
</dbReference>
<dbReference type="EMBL" id="JQ844204">
    <property type="protein sequence ID" value="AGS52658.1"/>
    <property type="molecule type" value="Genomic_DNA"/>
</dbReference>
<dbReference type="PANTHER" id="PTHR42788">
    <property type="entry name" value="TAURINE IMPORT ATP-BINDING PROTEIN-RELATED"/>
    <property type="match status" value="1"/>
</dbReference>
<accession>A0A806JZM0</accession>
<dbReference type="PANTHER" id="PTHR42788:SF13">
    <property type="entry name" value="ALIPHATIC SULFONATES IMPORT ATP-BINDING PROTEIN SSUB"/>
    <property type="match status" value="1"/>
</dbReference>
<dbReference type="PROSITE" id="PS00211">
    <property type="entry name" value="ABC_TRANSPORTER_1"/>
    <property type="match status" value="1"/>
</dbReference>
<dbReference type="InterPro" id="IPR003439">
    <property type="entry name" value="ABC_transporter-like_ATP-bd"/>
</dbReference>
<dbReference type="InterPro" id="IPR003593">
    <property type="entry name" value="AAA+_ATPase"/>
</dbReference>
<dbReference type="CDD" id="cd03293">
    <property type="entry name" value="ABC_NrtD_SsuB_transporters"/>
    <property type="match status" value="1"/>
</dbReference>
<organism evidence="5">
    <name type="scientific">uncultured bacterium contig00045</name>
    <dbReference type="NCBI Taxonomy" id="1181531"/>
    <lineage>
        <taxon>Bacteria</taxon>
        <taxon>environmental samples</taxon>
    </lineage>
</organism>
<dbReference type="GO" id="GO:0005524">
    <property type="term" value="F:ATP binding"/>
    <property type="evidence" value="ECO:0007669"/>
    <property type="project" value="UniProtKB-KW"/>
</dbReference>
<sequence>MADKIIIDNLTVQYSERGDKNLALDGVTFSVPEGQFLGIVGSSGCGKSTLLSVLMGLRDPSGGVVAIDGKPVSGPGPDRGVVFQHNSLFPWMTARANVVFGIAQSHRGSSKREIRALADDYLAKVGLSDAAHRYPSRLSGGMQQRVAIARTLAMGADILLMDEPFGAVDAKNRVLLQELLLDLWSGEAKRKTVIFVTHDLDEAIFLSDRIIMLTDSPGRVHRDIKVEFPRPRYRDEMMGSAVYADMRKSLFSDFFGSMHKTDERDSFAI</sequence>
<dbReference type="AlphaFoldDB" id="A0A806JZM0"/>
<reference evidence="5" key="1">
    <citation type="submission" date="2012-03" db="EMBL/GenBank/DDBJ databases">
        <title>Functional metagenomics reveals considerable lignocellulase gene clusters in the gut microbiome of a wood-feeding higher termite.</title>
        <authorList>
            <person name="Liu N."/>
        </authorList>
    </citation>
    <scope>NUCLEOTIDE SEQUENCE</scope>
</reference>
<dbReference type="SMART" id="SM00382">
    <property type="entry name" value="AAA"/>
    <property type="match status" value="1"/>
</dbReference>
<evidence type="ECO:0000256" key="3">
    <source>
        <dbReference type="ARBA" id="ARBA00022840"/>
    </source>
</evidence>
<evidence type="ECO:0000259" key="4">
    <source>
        <dbReference type="PROSITE" id="PS50893"/>
    </source>
</evidence>
<dbReference type="PROSITE" id="PS50893">
    <property type="entry name" value="ABC_TRANSPORTER_2"/>
    <property type="match status" value="1"/>
</dbReference>
<evidence type="ECO:0000256" key="2">
    <source>
        <dbReference type="ARBA" id="ARBA00022741"/>
    </source>
</evidence>
<dbReference type="Gene3D" id="3.40.50.300">
    <property type="entry name" value="P-loop containing nucleotide triphosphate hydrolases"/>
    <property type="match status" value="1"/>
</dbReference>
<dbReference type="GO" id="GO:0016887">
    <property type="term" value="F:ATP hydrolysis activity"/>
    <property type="evidence" value="ECO:0007669"/>
    <property type="project" value="InterPro"/>
</dbReference>